<gene>
    <name evidence="1" type="ORF">BJY14_005504</name>
</gene>
<comment type="caution">
    <text evidence="1">The sequence shown here is derived from an EMBL/GenBank/DDBJ whole genome shotgun (WGS) entry which is preliminary data.</text>
</comment>
<sequence length="71" mass="8048">MVNAPDVSVEEAKARLRDAFPAWSIIHTRDTGRWWATRGPLTRKILDRPSDVCADTAEELADKIRAVTRDE</sequence>
<keyword evidence="2" id="KW-1185">Reference proteome</keyword>
<dbReference type="AlphaFoldDB" id="A0A7Y9JI68"/>
<evidence type="ECO:0000313" key="2">
    <source>
        <dbReference type="Proteomes" id="UP000529783"/>
    </source>
</evidence>
<dbReference type="Proteomes" id="UP000529783">
    <property type="component" value="Unassembled WGS sequence"/>
</dbReference>
<protein>
    <submittedName>
        <fullName evidence="1">Uncharacterized protein</fullName>
    </submittedName>
</protein>
<proteinExistence type="predicted"/>
<accession>A0A7Y9JI68</accession>
<dbReference type="EMBL" id="JACCBA010000001">
    <property type="protein sequence ID" value="NYD49521.1"/>
    <property type="molecule type" value="Genomic_DNA"/>
</dbReference>
<name>A0A7Y9JI68_9ACTN</name>
<dbReference type="RefSeq" id="WP_179846219.1">
    <property type="nucleotide sequence ID" value="NZ_JACCBA010000001.1"/>
</dbReference>
<organism evidence="1 2">
    <name type="scientific">Actinomadura luteofluorescens</name>
    <dbReference type="NCBI Taxonomy" id="46163"/>
    <lineage>
        <taxon>Bacteria</taxon>
        <taxon>Bacillati</taxon>
        <taxon>Actinomycetota</taxon>
        <taxon>Actinomycetes</taxon>
        <taxon>Streptosporangiales</taxon>
        <taxon>Thermomonosporaceae</taxon>
        <taxon>Actinomadura</taxon>
    </lineage>
</organism>
<evidence type="ECO:0000313" key="1">
    <source>
        <dbReference type="EMBL" id="NYD49521.1"/>
    </source>
</evidence>
<reference evidence="1 2" key="1">
    <citation type="submission" date="2020-07" db="EMBL/GenBank/DDBJ databases">
        <title>Sequencing the genomes of 1000 actinobacteria strains.</title>
        <authorList>
            <person name="Klenk H.-P."/>
        </authorList>
    </citation>
    <scope>NUCLEOTIDE SEQUENCE [LARGE SCALE GENOMIC DNA]</scope>
    <source>
        <strain evidence="1 2">DSM 40398</strain>
    </source>
</reference>